<reference evidence="5 6" key="1">
    <citation type="journal article" date="2022" name="Syst. Appl. Microbiol.">
        <title>Pseudomonas alliivorans sp. nov., a plant-pathogenic bacterium isolated from onion foliage in Georgia, USA.</title>
        <authorList>
            <person name="Zhao M."/>
            <person name="Tyson C."/>
            <person name="Chen H.C."/>
            <person name="Paudel S."/>
            <person name="Gitaitis R."/>
            <person name="Kvitko B."/>
            <person name="Dutta B."/>
        </authorList>
    </citation>
    <scope>NUCLEOTIDE SEQUENCE [LARGE SCALE GENOMIC DNA]</scope>
    <source>
        <strain evidence="5 6">20GA0068</strain>
    </source>
</reference>
<feature type="compositionally biased region" description="Basic and acidic residues" evidence="2">
    <location>
        <begin position="161"/>
        <end position="172"/>
    </location>
</feature>
<keyword evidence="3" id="KW-0472">Membrane</keyword>
<evidence type="ECO:0000256" key="2">
    <source>
        <dbReference type="SAM" id="MobiDB-lite"/>
    </source>
</evidence>
<accession>A0ABS4C303</accession>
<protein>
    <recommendedName>
        <fullName evidence="4">YobI-like P-loop NTPase domain-containing protein</fullName>
    </recommendedName>
</protein>
<dbReference type="EMBL" id="JAFFZW010000002">
    <property type="protein sequence ID" value="MBP0945009.1"/>
    <property type="molecule type" value="Genomic_DNA"/>
</dbReference>
<keyword evidence="6" id="KW-1185">Reference proteome</keyword>
<organism evidence="5 6">
    <name type="scientific">Pseudomonas alliivorans</name>
    <dbReference type="NCBI Taxonomy" id="2810613"/>
    <lineage>
        <taxon>Bacteria</taxon>
        <taxon>Pseudomonadati</taxon>
        <taxon>Pseudomonadota</taxon>
        <taxon>Gammaproteobacteria</taxon>
        <taxon>Pseudomonadales</taxon>
        <taxon>Pseudomonadaceae</taxon>
        <taxon>Pseudomonas</taxon>
    </lineage>
</organism>
<keyword evidence="3" id="KW-0812">Transmembrane</keyword>
<feature type="domain" description="YobI-like P-loop NTPase" evidence="4">
    <location>
        <begin position="73"/>
        <end position="479"/>
    </location>
</feature>
<feature type="coiled-coil region" evidence="1">
    <location>
        <begin position="493"/>
        <end position="520"/>
    </location>
</feature>
<sequence>MFIRLRAIYHRALAAYTVYSNATGRKIAALNRYPRAAVSAYKAARAFLAAPAHENLFEPLTPVLIEPGKINRYERELLNGLRNDQVRNIAITGEYGAGKSSVLRTFVHRHPEFVYAFVSLATFGKDNEISGAYELVTEAGAAGEGTSPSEPGRPSVPPTKAGHESKAEESKAESDLVARIEETIVQQLLYSVPAKILPKTRLKRIDQASGFKIWWKTLCYGLLILAGLRLYIPVAEKLPKIEPAWLLEWLLLIPGSLAVGIAALGCVFLLHRGLKLLSLFSIDGLTLKGGKLETTHHGSVLHKNIDEIIYCFERSSIDVVIIEDLDRFGIHDVFTRLREINFIIKQSPQVKRPVYFVYALRDEMFVVGEKTKFFDLIVPVIPVINSENSQEKMMELLNLRTFKSRPLGEFLDRRLVETVCYYIDDLRLVKNIVNEFDMFSNILASSLELEPDKLFAIVVIRNLHPAAYADLVKRRGAIYGVIKGLDAWKAQQKSAYDTQIDELRRERDDQASEMANNVSELRAYVWFTLLRLADIDTATHVVITGTRYTAQQFVTDKVFDVLMNQAGNLSIHAEDQYQRIFKNSSRNVPTAELLNATSYKRRHALLGRRQSTIADEIAAAQQQSDQINRMSFKSAVKKGYGEVVRNKLLGLDVVSYLMQHGFLDTDYTDYLGYFYQGSLTPGDKELILSLRRGVLPEVSRSVDNPDNVLEKLKSDELDEGRGIVVDLIAWLAARPTRPSHTEADDQLRHVLRSGLNEHTVRMALAVHELLSRPELAGFIQAVYRLEPKLFLRFFEASDIADAGSIFEGSDSRQQLVNAIVDSLSEANFKTLADDALTDLVPTIERLEDASRLMPGLESNQEAWAWLRALPIEFASLGNAMSLADLEKLIDWHCIKINLPMLTLICAKSEPGSDSKGAASEPAIAGTISLRRLQALGINGLGDYLLSRADELATALLDQPAVLDESSESLASLLAELDGNDDLVEKLFDKTTCDLQELTDAPRHLWAKAFESDRLTAKAEAVWIFFGKVIASDGQVSIDESGSETAAAFTAFIARNASTLEGKLWRSTNADLALQQYLLSSESFSNEELKALLGGVVLQDLSVITAAVPAGRWPMLVTSSFLPYSSEVRDIVMNKCPHLEGQYLVERWPQARAEIDIGSLQFDSMLTLSKSSVLPLTQKIQMLSGLSLETIESKPEAVSELGRVSKLANQAGERFADSLIPVLQQLVRTASLTPEHRSEMLTQCLPGMKWPDVSAALASLDDEGFKALNGKVKKIKVKNTESNQRLVAVLKAEGYLATVTRKDDEIVATTRPSSMPEDGGWLP</sequence>
<dbReference type="Pfam" id="PF20693">
    <property type="entry name" value="YobI-ATPase"/>
    <property type="match status" value="1"/>
</dbReference>
<evidence type="ECO:0000259" key="4">
    <source>
        <dbReference type="Pfam" id="PF20693"/>
    </source>
</evidence>
<proteinExistence type="predicted"/>
<dbReference type="RefSeq" id="WP_210041507.1">
    <property type="nucleotide sequence ID" value="NZ_JAFFZW010000002.1"/>
</dbReference>
<dbReference type="Proteomes" id="UP000673197">
    <property type="component" value="Unassembled WGS sequence"/>
</dbReference>
<evidence type="ECO:0000256" key="3">
    <source>
        <dbReference type="SAM" id="Phobius"/>
    </source>
</evidence>
<feature type="transmembrane region" description="Helical" evidence="3">
    <location>
        <begin position="244"/>
        <end position="270"/>
    </location>
</feature>
<evidence type="ECO:0000313" key="5">
    <source>
        <dbReference type="EMBL" id="MBP0945009.1"/>
    </source>
</evidence>
<feature type="region of interest" description="Disordered" evidence="2">
    <location>
        <begin position="141"/>
        <end position="172"/>
    </location>
</feature>
<keyword evidence="3" id="KW-1133">Transmembrane helix</keyword>
<comment type="caution">
    <text evidence="5">The sequence shown here is derived from an EMBL/GenBank/DDBJ whole genome shotgun (WGS) entry which is preliminary data.</text>
</comment>
<dbReference type="InterPro" id="IPR048428">
    <property type="entry name" value="YobI-NTPase"/>
</dbReference>
<gene>
    <name evidence="5" type="ORF">JTJ32_06675</name>
</gene>
<evidence type="ECO:0000313" key="6">
    <source>
        <dbReference type="Proteomes" id="UP000673197"/>
    </source>
</evidence>
<name>A0ABS4C303_9PSED</name>
<evidence type="ECO:0000256" key="1">
    <source>
        <dbReference type="SAM" id="Coils"/>
    </source>
</evidence>
<feature type="transmembrane region" description="Helical" evidence="3">
    <location>
        <begin position="213"/>
        <end position="232"/>
    </location>
</feature>
<keyword evidence="1" id="KW-0175">Coiled coil</keyword>